<feature type="coiled-coil region" evidence="1">
    <location>
        <begin position="212"/>
        <end position="246"/>
    </location>
</feature>
<feature type="domain" description="Periplasmic sensor" evidence="3">
    <location>
        <begin position="37"/>
        <end position="142"/>
    </location>
</feature>
<dbReference type="AlphaFoldDB" id="A0A1W2CNJ3"/>
<dbReference type="Pfam" id="PF17149">
    <property type="entry name" value="CHASE5"/>
    <property type="match status" value="1"/>
</dbReference>
<dbReference type="Proteomes" id="UP000192418">
    <property type="component" value="Unassembled WGS sequence"/>
</dbReference>
<evidence type="ECO:0000259" key="3">
    <source>
        <dbReference type="Pfam" id="PF17149"/>
    </source>
</evidence>
<dbReference type="OrthoDB" id="5503776at2"/>
<keyword evidence="2" id="KW-0812">Transmembrane</keyword>
<dbReference type="RefSeq" id="WP_084069748.1">
    <property type="nucleotide sequence ID" value="NZ_FWXY01000012.1"/>
</dbReference>
<evidence type="ECO:0000313" key="5">
    <source>
        <dbReference type="Proteomes" id="UP000192418"/>
    </source>
</evidence>
<sequence length="310" mass="35907">MILPYVKNKIANRLLLYILIFSGFVTLVITSIQLKIEYQRDIDSIDGQFSRIEKSFKKQIADALWFFNEKALHLHLEGISNLKDIEYLELSGEGKVFISVGKQHSKHAVEKILPIVYVSDNTSRDIGKLKIVASLSNVYARLINRLIIVLISQTVKTFIVTIFIYFLFHYFVIKHLSTIDQYLKNYKVNKRSGYLKLNRKSQSSRDELDQVAASINDASKKLKESYETLEQKVKERTKDLQDALNRVKQLSGLLPVCSYCKKVRDDKGYWNQIDAYIEKHSDADISHSICPGCAEEYYPDMNLYDDEQNQ</sequence>
<keyword evidence="2" id="KW-0472">Membrane</keyword>
<feature type="transmembrane region" description="Helical" evidence="2">
    <location>
        <begin position="146"/>
        <end position="168"/>
    </location>
</feature>
<evidence type="ECO:0000313" key="4">
    <source>
        <dbReference type="EMBL" id="SMC86188.1"/>
    </source>
</evidence>
<dbReference type="Gene3D" id="6.10.340.10">
    <property type="match status" value="1"/>
</dbReference>
<dbReference type="STRING" id="1121400.SAMN02746065_112135"/>
<organism evidence="4 5">
    <name type="scientific">Desulfocicer vacuolatum DSM 3385</name>
    <dbReference type="NCBI Taxonomy" id="1121400"/>
    <lineage>
        <taxon>Bacteria</taxon>
        <taxon>Pseudomonadati</taxon>
        <taxon>Thermodesulfobacteriota</taxon>
        <taxon>Desulfobacteria</taxon>
        <taxon>Desulfobacterales</taxon>
        <taxon>Desulfobacteraceae</taxon>
        <taxon>Desulfocicer</taxon>
    </lineage>
</organism>
<feature type="transmembrane region" description="Helical" evidence="2">
    <location>
        <begin position="14"/>
        <end position="34"/>
    </location>
</feature>
<proteinExistence type="predicted"/>
<name>A0A1W2CNJ3_9BACT</name>
<keyword evidence="2" id="KW-1133">Transmembrane helix</keyword>
<evidence type="ECO:0000256" key="1">
    <source>
        <dbReference type="SAM" id="Coils"/>
    </source>
</evidence>
<keyword evidence="1" id="KW-0175">Coiled coil</keyword>
<evidence type="ECO:0000256" key="2">
    <source>
        <dbReference type="SAM" id="Phobius"/>
    </source>
</evidence>
<reference evidence="4 5" key="1">
    <citation type="submission" date="2017-04" db="EMBL/GenBank/DDBJ databases">
        <authorList>
            <person name="Afonso C.L."/>
            <person name="Miller P.J."/>
            <person name="Scott M.A."/>
            <person name="Spackman E."/>
            <person name="Goraichik I."/>
            <person name="Dimitrov K.M."/>
            <person name="Suarez D.L."/>
            <person name="Swayne D.E."/>
        </authorList>
    </citation>
    <scope>NUCLEOTIDE SEQUENCE [LARGE SCALE GENOMIC DNA]</scope>
    <source>
        <strain evidence="4 5">DSM 3385</strain>
    </source>
</reference>
<keyword evidence="5" id="KW-1185">Reference proteome</keyword>
<dbReference type="InterPro" id="IPR033414">
    <property type="entry name" value="Sensor_dom"/>
</dbReference>
<protein>
    <submittedName>
        <fullName evidence="4">Signal transduction protein with periplasmic or extracellular sensor domain</fullName>
    </submittedName>
</protein>
<accession>A0A1W2CNJ3</accession>
<dbReference type="EMBL" id="FWXY01000012">
    <property type="protein sequence ID" value="SMC86188.1"/>
    <property type="molecule type" value="Genomic_DNA"/>
</dbReference>
<gene>
    <name evidence="4" type="ORF">SAMN02746065_112135</name>
</gene>